<dbReference type="AlphaFoldDB" id="A0A0F5JZ29"/>
<sequence>MNHFEPMIRVRGLSKTFTLHNQGGAQLPVLEDVEFDAGAGDCLILAGASGAGKSTLLRCLYGNYLASGGSIRVRKGQHGTVQQYATSNNSPERLPSASPSTHTKDDWLELVGAPEQDVLWARRHAIGYVSQFLRVIPRVGALDVVAEPLRQAGIDRDTARGRAAALLQKLRLPERLWSVPPATFSGGEQQRVNIARGFIADHPILLLDEPTASLDGDNRAVVVELLLEARASGRCLIGIFHDASVGEAVGTRTLPMRALGETPDAATAEHVVPSRTIAFRG</sequence>
<dbReference type="Pfam" id="PF00005">
    <property type="entry name" value="ABC_tran"/>
    <property type="match status" value="1"/>
</dbReference>
<keyword evidence="2" id="KW-0472">Membrane</keyword>
<evidence type="ECO:0000313" key="7">
    <source>
        <dbReference type="Proteomes" id="UP000033618"/>
    </source>
</evidence>
<dbReference type="EMBL" id="LAQU01000015">
    <property type="protein sequence ID" value="KKB62879.1"/>
    <property type="molecule type" value="Genomic_DNA"/>
</dbReference>
<dbReference type="InterPro" id="IPR015854">
    <property type="entry name" value="ABC_transpr_LolD-like"/>
</dbReference>
<dbReference type="GO" id="GO:0005886">
    <property type="term" value="C:plasma membrane"/>
    <property type="evidence" value="ECO:0007669"/>
    <property type="project" value="TreeGrafter"/>
</dbReference>
<evidence type="ECO:0000313" key="6">
    <source>
        <dbReference type="EMBL" id="KKB62879.1"/>
    </source>
</evidence>
<dbReference type="PATRIC" id="fig|28092.6.peg.3567"/>
<keyword evidence="3" id="KW-0547">Nucleotide-binding</keyword>
<dbReference type="Gene3D" id="3.40.50.300">
    <property type="entry name" value="P-loop containing nucleotide triphosphate hydrolases"/>
    <property type="match status" value="1"/>
</dbReference>
<reference evidence="6 7" key="1">
    <citation type="submission" date="2015-03" db="EMBL/GenBank/DDBJ databases">
        <title>Draft Genome Sequence of Burkholderia andropogonis type strain ICMP2807, isolated from Sorghum bicolor.</title>
        <authorList>
            <person name="Lopes-Santos L."/>
            <person name="Castro D.B."/>
            <person name="Ottoboni L.M."/>
            <person name="Park D."/>
            <person name="Weirc B.S."/>
            <person name="Destefano S.A."/>
        </authorList>
    </citation>
    <scope>NUCLEOTIDE SEQUENCE [LARGE SCALE GENOMIC DNA]</scope>
    <source>
        <strain evidence="6 7">ICMP2807</strain>
    </source>
</reference>
<keyword evidence="1" id="KW-1003">Cell membrane</keyword>
<dbReference type="GO" id="GO:0016887">
    <property type="term" value="F:ATP hydrolysis activity"/>
    <property type="evidence" value="ECO:0007669"/>
    <property type="project" value="InterPro"/>
</dbReference>
<accession>A0A0F5JZ29</accession>
<dbReference type="PROSITE" id="PS00211">
    <property type="entry name" value="ABC_TRANSPORTER_1"/>
    <property type="match status" value="1"/>
</dbReference>
<keyword evidence="7" id="KW-1185">Reference proteome</keyword>
<dbReference type="Proteomes" id="UP000033618">
    <property type="component" value="Unassembled WGS sequence"/>
</dbReference>
<dbReference type="InterPro" id="IPR003439">
    <property type="entry name" value="ABC_transporter-like_ATP-bd"/>
</dbReference>
<dbReference type="SUPFAM" id="SSF52540">
    <property type="entry name" value="P-loop containing nucleoside triphosphate hydrolases"/>
    <property type="match status" value="1"/>
</dbReference>
<proteinExistence type="predicted"/>
<evidence type="ECO:0000259" key="5">
    <source>
        <dbReference type="PROSITE" id="PS50893"/>
    </source>
</evidence>
<dbReference type="PROSITE" id="PS50893">
    <property type="entry name" value="ABC_TRANSPORTER_2"/>
    <property type="match status" value="1"/>
</dbReference>
<dbReference type="RefSeq" id="WP_046153279.1">
    <property type="nucleotide sequence ID" value="NZ_CADFGU010000007.1"/>
</dbReference>
<dbReference type="SMART" id="SM00382">
    <property type="entry name" value="AAA"/>
    <property type="match status" value="1"/>
</dbReference>
<protein>
    <submittedName>
        <fullName evidence="6">Phosphonate ABC transporter ATPase</fullName>
    </submittedName>
</protein>
<dbReference type="PANTHER" id="PTHR24220:SF685">
    <property type="entry name" value="ABC TRANSPORTER RELATED"/>
    <property type="match status" value="1"/>
</dbReference>
<dbReference type="InterPro" id="IPR003593">
    <property type="entry name" value="AAA+_ATPase"/>
</dbReference>
<gene>
    <name evidence="6" type="ORF">WM40_15110</name>
</gene>
<organism evidence="6 7">
    <name type="scientific">Robbsia andropogonis</name>
    <dbReference type="NCBI Taxonomy" id="28092"/>
    <lineage>
        <taxon>Bacteria</taxon>
        <taxon>Pseudomonadati</taxon>
        <taxon>Pseudomonadota</taxon>
        <taxon>Betaproteobacteria</taxon>
        <taxon>Burkholderiales</taxon>
        <taxon>Burkholderiaceae</taxon>
        <taxon>Robbsia</taxon>
    </lineage>
</organism>
<evidence type="ECO:0000256" key="1">
    <source>
        <dbReference type="ARBA" id="ARBA00022475"/>
    </source>
</evidence>
<comment type="caution">
    <text evidence="6">The sequence shown here is derived from an EMBL/GenBank/DDBJ whole genome shotgun (WGS) entry which is preliminary data.</text>
</comment>
<keyword evidence="4" id="KW-0067">ATP-binding</keyword>
<dbReference type="InterPro" id="IPR017871">
    <property type="entry name" value="ABC_transporter-like_CS"/>
</dbReference>
<evidence type="ECO:0000256" key="2">
    <source>
        <dbReference type="ARBA" id="ARBA00022519"/>
    </source>
</evidence>
<feature type="domain" description="ABC transporter" evidence="5">
    <location>
        <begin position="8"/>
        <end position="278"/>
    </location>
</feature>
<evidence type="ECO:0000256" key="3">
    <source>
        <dbReference type="ARBA" id="ARBA00022741"/>
    </source>
</evidence>
<dbReference type="STRING" id="28092.WM40_15110"/>
<dbReference type="InterPro" id="IPR027417">
    <property type="entry name" value="P-loop_NTPase"/>
</dbReference>
<evidence type="ECO:0000256" key="4">
    <source>
        <dbReference type="ARBA" id="ARBA00022840"/>
    </source>
</evidence>
<dbReference type="GO" id="GO:0022857">
    <property type="term" value="F:transmembrane transporter activity"/>
    <property type="evidence" value="ECO:0007669"/>
    <property type="project" value="TreeGrafter"/>
</dbReference>
<name>A0A0F5JZ29_9BURK</name>
<keyword evidence="2" id="KW-0997">Cell inner membrane</keyword>
<dbReference type="GO" id="GO:0005524">
    <property type="term" value="F:ATP binding"/>
    <property type="evidence" value="ECO:0007669"/>
    <property type="project" value="UniProtKB-KW"/>
</dbReference>
<dbReference type="PANTHER" id="PTHR24220">
    <property type="entry name" value="IMPORT ATP-BINDING PROTEIN"/>
    <property type="match status" value="1"/>
</dbReference>